<evidence type="ECO:0000256" key="8">
    <source>
        <dbReference type="ARBA" id="ARBA00032824"/>
    </source>
</evidence>
<keyword evidence="3" id="KW-0575">Peroxidase</keyword>
<evidence type="ECO:0000256" key="11">
    <source>
        <dbReference type="ARBA" id="ARBA00049091"/>
    </source>
</evidence>
<comment type="function">
    <text evidence="1">Thiol-specific peroxidase that catalyzes the reduction of hydrogen peroxide and organic hydroperoxides to water and alcohols, respectively. Plays a role in cell protection against oxidative stress by detoxifying peroxides and as sensor of hydrogen peroxide-mediated signaling events.</text>
</comment>
<dbReference type="PANTHER" id="PTHR42801:SF7">
    <property type="entry name" value="SLL1159 PROTEIN"/>
    <property type="match status" value="1"/>
</dbReference>
<evidence type="ECO:0000256" key="7">
    <source>
        <dbReference type="ARBA" id="ARBA00023284"/>
    </source>
</evidence>
<evidence type="ECO:0000256" key="10">
    <source>
        <dbReference type="ARBA" id="ARBA00042639"/>
    </source>
</evidence>
<keyword evidence="4" id="KW-0049">Antioxidant</keyword>
<dbReference type="PANTHER" id="PTHR42801">
    <property type="entry name" value="THIOREDOXIN-DEPENDENT PEROXIDE REDUCTASE"/>
    <property type="match status" value="1"/>
</dbReference>
<dbReference type="GO" id="GO:0045454">
    <property type="term" value="P:cell redox homeostasis"/>
    <property type="evidence" value="ECO:0007669"/>
    <property type="project" value="TreeGrafter"/>
</dbReference>
<evidence type="ECO:0000256" key="2">
    <source>
        <dbReference type="ARBA" id="ARBA00013017"/>
    </source>
</evidence>
<keyword evidence="7" id="KW-0676">Redox-active center</keyword>
<feature type="domain" description="Thioredoxin" evidence="13">
    <location>
        <begin position="49"/>
        <end position="220"/>
    </location>
</feature>
<evidence type="ECO:0000313" key="15">
    <source>
        <dbReference type="Proteomes" id="UP000324209"/>
    </source>
</evidence>
<dbReference type="Pfam" id="PF00578">
    <property type="entry name" value="AhpC-TSA"/>
    <property type="match status" value="1"/>
</dbReference>
<evidence type="ECO:0000313" key="14">
    <source>
        <dbReference type="EMBL" id="QEN06720.1"/>
    </source>
</evidence>
<comment type="catalytic activity">
    <reaction evidence="11">
        <text>a hydroperoxide + [thioredoxin]-dithiol = an alcohol + [thioredoxin]-disulfide + H2O</text>
        <dbReference type="Rhea" id="RHEA:62620"/>
        <dbReference type="Rhea" id="RHEA-COMP:10698"/>
        <dbReference type="Rhea" id="RHEA-COMP:10700"/>
        <dbReference type="ChEBI" id="CHEBI:15377"/>
        <dbReference type="ChEBI" id="CHEBI:29950"/>
        <dbReference type="ChEBI" id="CHEBI:30879"/>
        <dbReference type="ChEBI" id="CHEBI:35924"/>
        <dbReference type="ChEBI" id="CHEBI:50058"/>
        <dbReference type="EC" id="1.11.1.24"/>
    </reaction>
</comment>
<dbReference type="Gene3D" id="3.40.30.10">
    <property type="entry name" value="Glutaredoxin"/>
    <property type="match status" value="1"/>
</dbReference>
<evidence type="ECO:0000259" key="13">
    <source>
        <dbReference type="PROSITE" id="PS51352"/>
    </source>
</evidence>
<gene>
    <name evidence="14" type="ORF">EXM22_01455</name>
</gene>
<evidence type="ECO:0000256" key="3">
    <source>
        <dbReference type="ARBA" id="ARBA00022559"/>
    </source>
</evidence>
<dbReference type="InterPro" id="IPR000866">
    <property type="entry name" value="AhpC/TSA"/>
</dbReference>
<dbReference type="PROSITE" id="PS51352">
    <property type="entry name" value="THIOREDOXIN_2"/>
    <property type="match status" value="1"/>
</dbReference>
<evidence type="ECO:0000256" key="9">
    <source>
        <dbReference type="ARBA" id="ARBA00038489"/>
    </source>
</evidence>
<accession>A0A5C1QI95</accession>
<keyword evidence="5" id="KW-0560">Oxidoreductase</keyword>
<evidence type="ECO:0000256" key="5">
    <source>
        <dbReference type="ARBA" id="ARBA00023002"/>
    </source>
</evidence>
<organism evidence="14 15">
    <name type="scientific">Oceanispirochaeta crateris</name>
    <dbReference type="NCBI Taxonomy" id="2518645"/>
    <lineage>
        <taxon>Bacteria</taxon>
        <taxon>Pseudomonadati</taxon>
        <taxon>Spirochaetota</taxon>
        <taxon>Spirochaetia</taxon>
        <taxon>Spirochaetales</taxon>
        <taxon>Spirochaetaceae</taxon>
        <taxon>Oceanispirochaeta</taxon>
    </lineage>
</organism>
<keyword evidence="15" id="KW-1185">Reference proteome</keyword>
<dbReference type="GO" id="GO:0005737">
    <property type="term" value="C:cytoplasm"/>
    <property type="evidence" value="ECO:0007669"/>
    <property type="project" value="TreeGrafter"/>
</dbReference>
<feature type="region of interest" description="Disordered" evidence="12">
    <location>
        <begin position="1"/>
        <end position="23"/>
    </location>
</feature>
<dbReference type="RefSeq" id="WP_149484803.1">
    <property type="nucleotide sequence ID" value="NZ_CP036150.1"/>
</dbReference>
<dbReference type="InterPro" id="IPR013766">
    <property type="entry name" value="Thioredoxin_domain"/>
</dbReference>
<reference evidence="14 15" key="1">
    <citation type="submission" date="2019-02" db="EMBL/GenBank/DDBJ databases">
        <title>Complete Genome Sequence and Methylome Analysis of free living Spirochaetas.</title>
        <authorList>
            <person name="Fomenkov A."/>
            <person name="Dubinina G."/>
            <person name="Leshcheva N."/>
            <person name="Mikheeva N."/>
            <person name="Grabovich M."/>
            <person name="Vincze T."/>
            <person name="Roberts R.J."/>
        </authorList>
    </citation>
    <scope>NUCLEOTIDE SEQUENCE [LARGE SCALE GENOMIC DNA]</scope>
    <source>
        <strain evidence="14 15">K2</strain>
    </source>
</reference>
<comment type="similarity">
    <text evidence="9">Belongs to the peroxiredoxin family. BCP/PrxQ subfamily.</text>
</comment>
<dbReference type="Proteomes" id="UP000324209">
    <property type="component" value="Chromosome"/>
</dbReference>
<keyword evidence="6" id="KW-1015">Disulfide bond</keyword>
<dbReference type="InterPro" id="IPR050924">
    <property type="entry name" value="Peroxiredoxin_BCP/PrxQ"/>
</dbReference>
<evidence type="ECO:0000256" key="6">
    <source>
        <dbReference type="ARBA" id="ARBA00023157"/>
    </source>
</evidence>
<dbReference type="EC" id="1.11.1.24" evidence="2"/>
<name>A0A5C1QI95_9SPIO</name>
<dbReference type="InterPro" id="IPR036249">
    <property type="entry name" value="Thioredoxin-like_sf"/>
</dbReference>
<dbReference type="SUPFAM" id="SSF52833">
    <property type="entry name" value="Thioredoxin-like"/>
    <property type="match status" value="1"/>
</dbReference>
<evidence type="ECO:0000256" key="1">
    <source>
        <dbReference type="ARBA" id="ARBA00003330"/>
    </source>
</evidence>
<dbReference type="GO" id="GO:0034599">
    <property type="term" value="P:cellular response to oxidative stress"/>
    <property type="evidence" value="ECO:0007669"/>
    <property type="project" value="TreeGrafter"/>
</dbReference>
<dbReference type="OrthoDB" id="9809746at2"/>
<evidence type="ECO:0000256" key="4">
    <source>
        <dbReference type="ARBA" id="ARBA00022862"/>
    </source>
</evidence>
<dbReference type="GO" id="GO:0008379">
    <property type="term" value="F:thioredoxin peroxidase activity"/>
    <property type="evidence" value="ECO:0007669"/>
    <property type="project" value="TreeGrafter"/>
</dbReference>
<dbReference type="AlphaFoldDB" id="A0A5C1QI95"/>
<sequence>MEKNTENRLVDDLNKQKSEFASKAPADKKKIYGDGLQSLVDQHIAENALQLGDTAVDFTLKNATGSEVTLYEELKKGPVVLIWYRGGWCPYCNLTLRHMQASLSEIKKYGATLMALTPELPDKTMSTQEKHNLEFEVLSDNDNSIARKYKIFFKLTDAVAKVYEESFGLSQYNGNSKGELPLAVTYIIDSDKTIKYAFLDADYRNRAEPSDIVDFLKKNY</sequence>
<dbReference type="EMBL" id="CP036150">
    <property type="protein sequence ID" value="QEN06720.1"/>
    <property type="molecule type" value="Genomic_DNA"/>
</dbReference>
<dbReference type="CDD" id="cd02970">
    <property type="entry name" value="PRX_like2"/>
    <property type="match status" value="1"/>
</dbReference>
<dbReference type="KEGG" id="ock:EXM22_01455"/>
<evidence type="ECO:0000256" key="12">
    <source>
        <dbReference type="SAM" id="MobiDB-lite"/>
    </source>
</evidence>
<proteinExistence type="inferred from homology"/>
<protein>
    <recommendedName>
        <fullName evidence="2">thioredoxin-dependent peroxiredoxin</fullName>
        <ecNumber evidence="2">1.11.1.24</ecNumber>
    </recommendedName>
    <alternativeName>
        <fullName evidence="8">Thioredoxin peroxidase</fullName>
    </alternativeName>
    <alternativeName>
        <fullName evidence="10">Thioredoxin-dependent peroxiredoxin Bcp</fullName>
    </alternativeName>
</protein>